<dbReference type="PANTHER" id="PTHR46169:SF15">
    <property type="entry name" value="INNER CENTROMERE PROTEIN A-LIKE ISOFORM X1-RELATED"/>
    <property type="match status" value="1"/>
</dbReference>
<dbReference type="EMBL" id="JAACJM010000245">
    <property type="protein sequence ID" value="KAF5335248.1"/>
    <property type="molecule type" value="Genomic_DNA"/>
</dbReference>
<dbReference type="InterPro" id="IPR012337">
    <property type="entry name" value="RNaseH-like_sf"/>
</dbReference>
<protein>
    <submittedName>
        <fullName evidence="2">Uncharacterized protein</fullName>
    </submittedName>
</protein>
<dbReference type="PANTHER" id="PTHR46169">
    <property type="entry name" value="DNA REPLICATION-RELATED ELEMENT FACTOR, ISOFORM A"/>
    <property type="match status" value="1"/>
</dbReference>
<dbReference type="GO" id="GO:0006357">
    <property type="term" value="P:regulation of transcription by RNA polymerase II"/>
    <property type="evidence" value="ECO:0007669"/>
    <property type="project" value="TreeGrafter"/>
</dbReference>
<sequence length="287" mass="33128">MIFSFSGVIAHWIDDDWKLVERLVDFKHLESQEHAGEYAAKAFIQSASKCGGLNKISVNHMLLRAIISCFFLAIVMDNASACDSMAKFLQKLLNRRYQDLQVHVENSRIWCLAHVINLIVQAILKVLEEAESSDDVDYYLLHKDQPIHYDENDDEELKAMEAEEDNMEAGGEGDESDDDDETSDLKNARSLSALKQLRLITTKIVSSPQQRASFRKICKHVYPTKKNEKDTPLAKLMVIRDVRTRWNYTHAMIQRGHLLRSAINEWVLKHEDLLDLRISKEDWAELE</sequence>
<gene>
    <name evidence="2" type="ORF">D9758_017381</name>
</gene>
<reference evidence="2 3" key="1">
    <citation type="journal article" date="2020" name="ISME J.">
        <title>Uncovering the hidden diversity of litter-decomposition mechanisms in mushroom-forming fungi.</title>
        <authorList>
            <person name="Floudas D."/>
            <person name="Bentzer J."/>
            <person name="Ahren D."/>
            <person name="Johansson T."/>
            <person name="Persson P."/>
            <person name="Tunlid A."/>
        </authorList>
    </citation>
    <scope>NUCLEOTIDE SEQUENCE [LARGE SCALE GENOMIC DNA]</scope>
    <source>
        <strain evidence="2 3">CBS 291.85</strain>
    </source>
</reference>
<evidence type="ECO:0000313" key="2">
    <source>
        <dbReference type="EMBL" id="KAF5335248.1"/>
    </source>
</evidence>
<dbReference type="OrthoDB" id="3264316at2759"/>
<comment type="caution">
    <text evidence="2">The sequence shown here is derived from an EMBL/GenBank/DDBJ whole genome shotgun (WGS) entry which is preliminary data.</text>
</comment>
<proteinExistence type="predicted"/>
<accession>A0A8H5FG63</accession>
<dbReference type="SUPFAM" id="SSF53098">
    <property type="entry name" value="Ribonuclease H-like"/>
    <property type="match status" value="1"/>
</dbReference>
<name>A0A8H5FG63_9AGAR</name>
<evidence type="ECO:0000256" key="1">
    <source>
        <dbReference type="SAM" id="MobiDB-lite"/>
    </source>
</evidence>
<dbReference type="Proteomes" id="UP000559256">
    <property type="component" value="Unassembled WGS sequence"/>
</dbReference>
<keyword evidence="3" id="KW-1185">Reference proteome</keyword>
<evidence type="ECO:0000313" key="3">
    <source>
        <dbReference type="Proteomes" id="UP000559256"/>
    </source>
</evidence>
<organism evidence="2 3">
    <name type="scientific">Tetrapyrgos nigripes</name>
    <dbReference type="NCBI Taxonomy" id="182062"/>
    <lineage>
        <taxon>Eukaryota</taxon>
        <taxon>Fungi</taxon>
        <taxon>Dikarya</taxon>
        <taxon>Basidiomycota</taxon>
        <taxon>Agaricomycotina</taxon>
        <taxon>Agaricomycetes</taxon>
        <taxon>Agaricomycetidae</taxon>
        <taxon>Agaricales</taxon>
        <taxon>Marasmiineae</taxon>
        <taxon>Marasmiaceae</taxon>
        <taxon>Tetrapyrgos</taxon>
    </lineage>
</organism>
<dbReference type="GO" id="GO:0005634">
    <property type="term" value="C:nucleus"/>
    <property type="evidence" value="ECO:0007669"/>
    <property type="project" value="TreeGrafter"/>
</dbReference>
<feature type="region of interest" description="Disordered" evidence="1">
    <location>
        <begin position="163"/>
        <end position="184"/>
    </location>
</feature>
<dbReference type="InterPro" id="IPR052717">
    <property type="entry name" value="Vacuolar_transposase_reg"/>
</dbReference>
<feature type="compositionally biased region" description="Acidic residues" evidence="1">
    <location>
        <begin position="163"/>
        <end position="182"/>
    </location>
</feature>
<dbReference type="AlphaFoldDB" id="A0A8H5FG63"/>